<sequence length="430" mass="49158">MVTSSSSTLHVVRGTRALHRWLKQAVDLRGLDLDDFRHWLGQQLSRWELEPAFAQRARIRDLRQAHPELLALERTLRHALAADEASPQAERLFQLEEELSRTDKAIAGLSAALTRTTDAERLSGSRHKLASFQARRQALLSEQALLIHASPARRELLRVRAELERLRSSLGLDRAEAELAELSRDQGLRSGQAGQSFEQQVLPLTWRFIVPDLLRRGDVARLRVLRGVGLGAARTEIDQLIIRQPRRPGQPVEVLGMVEVKRNLNDLAHGFRHRQENLAWFKGEAAHYDPSLYRTRYFRSGHFDREAVHEEEGERFVFSRGSFRHFRREPGIGLFLRRLYFITRGGTLNGVSTMALARIRHRVATDGRWRQRGDASLGELLRWCQSLAEPLEAPDVLRLYGALPARARQVLVIEPRSVKSDSREVVQART</sequence>
<dbReference type="RefSeq" id="WP_071901197.1">
    <property type="nucleotide sequence ID" value="NZ_MPIN01000007.1"/>
</dbReference>
<proteinExistence type="predicted"/>
<dbReference type="Proteomes" id="UP000182229">
    <property type="component" value="Unassembled WGS sequence"/>
</dbReference>
<name>A0A1L9B654_9BACT</name>
<organism evidence="1 2">
    <name type="scientific">Cystobacter ferrugineus</name>
    <dbReference type="NCBI Taxonomy" id="83449"/>
    <lineage>
        <taxon>Bacteria</taxon>
        <taxon>Pseudomonadati</taxon>
        <taxon>Myxococcota</taxon>
        <taxon>Myxococcia</taxon>
        <taxon>Myxococcales</taxon>
        <taxon>Cystobacterineae</taxon>
        <taxon>Archangiaceae</taxon>
        <taxon>Cystobacter</taxon>
    </lineage>
</organism>
<gene>
    <name evidence="1" type="ORF">BON30_26450</name>
</gene>
<dbReference type="EMBL" id="MPIN01000007">
    <property type="protein sequence ID" value="OJH37731.1"/>
    <property type="molecule type" value="Genomic_DNA"/>
</dbReference>
<keyword evidence="2" id="KW-1185">Reference proteome</keyword>
<dbReference type="AlphaFoldDB" id="A0A1L9B654"/>
<reference evidence="2" key="1">
    <citation type="submission" date="2016-11" db="EMBL/GenBank/DDBJ databases">
        <authorList>
            <person name="Shukria A."/>
            <person name="Stevens D.C."/>
        </authorList>
    </citation>
    <scope>NUCLEOTIDE SEQUENCE [LARGE SCALE GENOMIC DNA]</scope>
    <source>
        <strain evidence="2">Cbfe23</strain>
    </source>
</reference>
<evidence type="ECO:0000313" key="1">
    <source>
        <dbReference type="EMBL" id="OJH37731.1"/>
    </source>
</evidence>
<evidence type="ECO:0000313" key="2">
    <source>
        <dbReference type="Proteomes" id="UP000182229"/>
    </source>
</evidence>
<protein>
    <submittedName>
        <fullName evidence="1">Uncharacterized protein</fullName>
    </submittedName>
</protein>
<dbReference type="STRING" id="83449.BON30_26450"/>
<accession>A0A1L9B654</accession>
<dbReference type="OrthoDB" id="5523808at2"/>
<reference evidence="1 2" key="2">
    <citation type="submission" date="2016-12" db="EMBL/GenBank/DDBJ databases">
        <title>Draft Genome Sequence of Cystobacter ferrugineus Strain Cbfe23.</title>
        <authorList>
            <person name="Akbar S."/>
            <person name="Dowd S.E."/>
            <person name="Stevens D.C."/>
        </authorList>
    </citation>
    <scope>NUCLEOTIDE SEQUENCE [LARGE SCALE GENOMIC DNA]</scope>
    <source>
        <strain evidence="1 2">Cbfe23</strain>
    </source>
</reference>
<comment type="caution">
    <text evidence="1">The sequence shown here is derived from an EMBL/GenBank/DDBJ whole genome shotgun (WGS) entry which is preliminary data.</text>
</comment>